<proteinExistence type="predicted"/>
<keyword evidence="2" id="KW-1185">Reference proteome</keyword>
<evidence type="ECO:0000313" key="1">
    <source>
        <dbReference type="EMBL" id="OKP03998.1"/>
    </source>
</evidence>
<dbReference type="RefSeq" id="WP_074023207.1">
    <property type="nucleotide sequence ID" value="NZ_CAWNAG010000180.1"/>
</dbReference>
<dbReference type="Proteomes" id="UP000186268">
    <property type="component" value="Unassembled WGS sequence"/>
</dbReference>
<name>A0A1Q5TUT0_9GAMM</name>
<organism evidence="1 2">
    <name type="scientific">Xenorhabdus eapokensis</name>
    <dbReference type="NCBI Taxonomy" id="1873482"/>
    <lineage>
        <taxon>Bacteria</taxon>
        <taxon>Pseudomonadati</taxon>
        <taxon>Pseudomonadota</taxon>
        <taxon>Gammaproteobacteria</taxon>
        <taxon>Enterobacterales</taxon>
        <taxon>Morganellaceae</taxon>
        <taxon>Xenorhabdus</taxon>
    </lineage>
</organism>
<sequence>MTAKAHMDISLKPADDLFIGQQKKFTVTLTSDTGIDTDKSITVKKVSKNIKFDQDVSKPIQLVYGDKSLTATADLSFTVLKTVGSNPVHDGDEIIFEIDTDAKSSGIIFNNVNFTGKAKAVNNNKMEISINQKADLVIGQSVSFTVTLSSDQLILPDKHVTIKNISKNIKFDQDINNPISLIYTDGYKKASAKLNFTVEDPSGGTVQDGSEIKFEIHTDAATSEGDFNFIGFIGKANEIDVGSLALFVEKPYLQTPLISNSKPLENNFTPVYTTLKSKSGKKLVGTPIFITSVAAHKMNEFNFKDASNIDIIPEKIGPNDGIMLTSDGDGLVKFYLHPKLALVGTVELKAIILDNIESLAKKIIYIVNYIEPGYMNSIGTPDIFGYDPSGIYANSGLPYFMTSVSSYDTVSPGDTILFFVKDIQANNLKFTGHKVLISNPKKQLDQYNIKIPYSIFEQQSKPYEFSYSVVKPTGDTLYSETLPVTYLGGVFYEPESEVKRNYDMCIVHPSIGVDPNIAIPPVNSIGYDNIMKYPGYTYNGLFIEIIRSQGNDSKEKLNPVPLDITDITLNMYINSDNKNFTKSYTKQIGLKEIGGPGNKNSIYFHIPYNDIIDINWRGNISFDYQFFKDETIQYSAVWDGYIGTTPPPGSN</sequence>
<protein>
    <recommendedName>
        <fullName evidence="3">Inverse autotransporter beta-barrel domain-containing protein</fullName>
    </recommendedName>
</protein>
<gene>
    <name evidence="1" type="ORF">Xedl_01519</name>
</gene>
<reference evidence="1 2" key="1">
    <citation type="submission" date="2016-09" db="EMBL/GenBank/DDBJ databases">
        <title>Xenorhabdus thuongxuanensis sp. nov. and Xenorhabdus eapokensis sp. nov., isolated from Steinernema species.</title>
        <authorList>
            <person name="Kaempfer P."/>
            <person name="Tobias N.J."/>
            <person name="Phan Ke L."/>
            <person name="Bode H.B."/>
            <person name="Glaeser S.P."/>
        </authorList>
    </citation>
    <scope>NUCLEOTIDE SEQUENCE [LARGE SCALE GENOMIC DNA]</scope>
    <source>
        <strain evidence="1 2">DL20</strain>
    </source>
</reference>
<dbReference type="AlphaFoldDB" id="A0A1Q5TUT0"/>
<accession>A0A1Q5TUT0</accession>
<dbReference type="STRING" id="1873482.Xedl_01519"/>
<dbReference type="OrthoDB" id="6437620at2"/>
<evidence type="ECO:0000313" key="2">
    <source>
        <dbReference type="Proteomes" id="UP000186268"/>
    </source>
</evidence>
<dbReference type="EMBL" id="MKGQ01000007">
    <property type="protein sequence ID" value="OKP03998.1"/>
    <property type="molecule type" value="Genomic_DNA"/>
</dbReference>
<evidence type="ECO:0008006" key="3">
    <source>
        <dbReference type="Google" id="ProtNLM"/>
    </source>
</evidence>
<comment type="caution">
    <text evidence="1">The sequence shown here is derived from an EMBL/GenBank/DDBJ whole genome shotgun (WGS) entry which is preliminary data.</text>
</comment>